<name>A0A4R3LRF2_9BURK</name>
<protein>
    <submittedName>
        <fullName evidence="3">Tripartite-type tricarboxylate transporter receptor subunit TctC</fullName>
    </submittedName>
</protein>
<reference evidence="3 4" key="1">
    <citation type="submission" date="2019-03" db="EMBL/GenBank/DDBJ databases">
        <title>Genomic Encyclopedia of Type Strains, Phase IV (KMG-IV): sequencing the most valuable type-strain genomes for metagenomic binning, comparative biology and taxonomic classification.</title>
        <authorList>
            <person name="Goeker M."/>
        </authorList>
    </citation>
    <scope>NUCLEOTIDE SEQUENCE [LARGE SCALE GENOMIC DNA]</scope>
    <source>
        <strain evidence="3 4">DSM 24591</strain>
    </source>
</reference>
<keyword evidence="4" id="KW-1185">Reference proteome</keyword>
<comment type="caution">
    <text evidence="3">The sequence shown here is derived from an EMBL/GenBank/DDBJ whole genome shotgun (WGS) entry which is preliminary data.</text>
</comment>
<dbReference type="SUPFAM" id="SSF53850">
    <property type="entry name" value="Periplasmic binding protein-like II"/>
    <property type="match status" value="1"/>
</dbReference>
<gene>
    <name evidence="3" type="ORF">EDC26_11629</name>
</gene>
<feature type="chain" id="PRO_5020644240" evidence="2">
    <location>
        <begin position="42"/>
        <end position="343"/>
    </location>
</feature>
<dbReference type="CDD" id="cd13578">
    <property type="entry name" value="PBP2_Bug27"/>
    <property type="match status" value="1"/>
</dbReference>
<dbReference type="PANTHER" id="PTHR42928:SF5">
    <property type="entry name" value="BLR1237 PROTEIN"/>
    <property type="match status" value="1"/>
</dbReference>
<dbReference type="EMBL" id="SMAJ01000016">
    <property type="protein sequence ID" value="TCT03062.1"/>
    <property type="molecule type" value="Genomic_DNA"/>
</dbReference>
<keyword evidence="3" id="KW-0675">Receptor</keyword>
<evidence type="ECO:0000313" key="4">
    <source>
        <dbReference type="Proteomes" id="UP000295525"/>
    </source>
</evidence>
<accession>A0A4R3LRF2</accession>
<dbReference type="Proteomes" id="UP000295525">
    <property type="component" value="Unassembled WGS sequence"/>
</dbReference>
<dbReference type="AlphaFoldDB" id="A0A4R3LRF2"/>
<sequence>MKCSTRQDDSTMGSRMRRGFIKACWLSATLLGLGMTAQASAESAASFPSRPVTIVVPFTPGGPTDIVGRSLGAALSKKWGQSVIIENRPGAGGDIGSAMVARAKPDGYTLILGVTGSHAINKWLYKSLPYDPQKDFEPVSLAVIYSNVIVANPNFPANNLQELIALAKKDPNKYSYGSDGNGTASNLSMELLKEQGKFKLVHVPYKGSSPMLNDVMGGTVPLGITGLPAAQPMIKAGRLKVIGLTTAQDYSGNHYPTIASQGFPGYDIAPFSAIFAPKNTPPAIVAKISADMADVLNQADMKDKMAKLGLKPMPTTPKQTADFQAKQIEQWEKAVKISGISID</sequence>
<evidence type="ECO:0000256" key="1">
    <source>
        <dbReference type="ARBA" id="ARBA00006987"/>
    </source>
</evidence>
<proteinExistence type="inferred from homology"/>
<dbReference type="RefSeq" id="WP_165931058.1">
    <property type="nucleotide sequence ID" value="NZ_SMAJ01000016.1"/>
</dbReference>
<keyword evidence="2" id="KW-0732">Signal</keyword>
<dbReference type="Gene3D" id="3.40.190.10">
    <property type="entry name" value="Periplasmic binding protein-like II"/>
    <property type="match status" value="1"/>
</dbReference>
<evidence type="ECO:0000313" key="3">
    <source>
        <dbReference type="EMBL" id="TCT03062.1"/>
    </source>
</evidence>
<dbReference type="PIRSF" id="PIRSF017082">
    <property type="entry name" value="YflP"/>
    <property type="match status" value="1"/>
</dbReference>
<feature type="signal peptide" evidence="2">
    <location>
        <begin position="1"/>
        <end position="41"/>
    </location>
</feature>
<dbReference type="Gene3D" id="3.40.190.150">
    <property type="entry name" value="Bordetella uptake gene, domain 1"/>
    <property type="match status" value="1"/>
</dbReference>
<organism evidence="3 4">
    <name type="scientific">Paralcaligenes ureilyticus</name>
    <dbReference type="NCBI Taxonomy" id="627131"/>
    <lineage>
        <taxon>Bacteria</taxon>
        <taxon>Pseudomonadati</taxon>
        <taxon>Pseudomonadota</taxon>
        <taxon>Betaproteobacteria</taxon>
        <taxon>Burkholderiales</taxon>
        <taxon>Alcaligenaceae</taxon>
        <taxon>Paralcaligenes</taxon>
    </lineage>
</organism>
<dbReference type="InterPro" id="IPR042100">
    <property type="entry name" value="Bug_dom1"/>
</dbReference>
<dbReference type="InterPro" id="IPR005064">
    <property type="entry name" value="BUG"/>
</dbReference>
<dbReference type="PANTHER" id="PTHR42928">
    <property type="entry name" value="TRICARBOXYLATE-BINDING PROTEIN"/>
    <property type="match status" value="1"/>
</dbReference>
<evidence type="ECO:0000256" key="2">
    <source>
        <dbReference type="SAM" id="SignalP"/>
    </source>
</evidence>
<dbReference type="Pfam" id="PF03401">
    <property type="entry name" value="TctC"/>
    <property type="match status" value="1"/>
</dbReference>
<comment type="similarity">
    <text evidence="1">Belongs to the UPF0065 (bug) family.</text>
</comment>